<dbReference type="Gene3D" id="3.30.300.30">
    <property type="match status" value="1"/>
</dbReference>
<dbReference type="InterPro" id="IPR045851">
    <property type="entry name" value="AMP-bd_C_sf"/>
</dbReference>
<accession>A0A1F6VEY3</accession>
<keyword evidence="1" id="KW-0175">Coiled coil</keyword>
<gene>
    <name evidence="3" type="ORF">A2W18_05300</name>
</gene>
<dbReference type="PANTHER" id="PTHR43845">
    <property type="entry name" value="BLR5969 PROTEIN"/>
    <property type="match status" value="1"/>
</dbReference>
<dbReference type="PANTHER" id="PTHR43845:SF1">
    <property type="entry name" value="BLR5969 PROTEIN"/>
    <property type="match status" value="1"/>
</dbReference>
<reference evidence="3 4" key="1">
    <citation type="journal article" date="2016" name="Nat. Commun.">
        <title>Thousands of microbial genomes shed light on interconnected biogeochemical processes in an aquifer system.</title>
        <authorList>
            <person name="Anantharaman K."/>
            <person name="Brown C.T."/>
            <person name="Hug L.A."/>
            <person name="Sharon I."/>
            <person name="Castelle C.J."/>
            <person name="Probst A.J."/>
            <person name="Thomas B.C."/>
            <person name="Singh A."/>
            <person name="Wilkins M.J."/>
            <person name="Karaoz U."/>
            <person name="Brodie E.L."/>
            <person name="Williams K.H."/>
            <person name="Hubbard S.S."/>
            <person name="Banfield J.F."/>
        </authorList>
    </citation>
    <scope>NUCLEOTIDE SEQUENCE [LARGE SCALE GENOMIC DNA]</scope>
</reference>
<dbReference type="AlphaFoldDB" id="A0A1F6VEY3"/>
<evidence type="ECO:0000256" key="1">
    <source>
        <dbReference type="SAM" id="Coils"/>
    </source>
</evidence>
<dbReference type="InterPro" id="IPR042099">
    <property type="entry name" value="ANL_N_sf"/>
</dbReference>
<protein>
    <submittedName>
        <fullName evidence="3">AMP-dependent synthetase</fullName>
    </submittedName>
</protein>
<evidence type="ECO:0000313" key="4">
    <source>
        <dbReference type="Proteomes" id="UP000179076"/>
    </source>
</evidence>
<dbReference type="Pfam" id="PF00501">
    <property type="entry name" value="AMP-binding"/>
    <property type="match status" value="1"/>
</dbReference>
<feature type="coiled-coil region" evidence="1">
    <location>
        <begin position="369"/>
        <end position="396"/>
    </location>
</feature>
<evidence type="ECO:0000259" key="2">
    <source>
        <dbReference type="Pfam" id="PF00501"/>
    </source>
</evidence>
<dbReference type="InterPro" id="IPR000873">
    <property type="entry name" value="AMP-dep_synth/lig_dom"/>
</dbReference>
<organism evidence="3 4">
    <name type="scientific">Candidatus Muproteobacteria bacterium RBG_16_60_9</name>
    <dbReference type="NCBI Taxonomy" id="1817755"/>
    <lineage>
        <taxon>Bacteria</taxon>
        <taxon>Pseudomonadati</taxon>
        <taxon>Pseudomonadota</taxon>
        <taxon>Candidatus Muproteobacteria</taxon>
    </lineage>
</organism>
<proteinExistence type="predicted"/>
<name>A0A1F6VEY3_9PROT</name>
<dbReference type="Proteomes" id="UP000179076">
    <property type="component" value="Unassembled WGS sequence"/>
</dbReference>
<dbReference type="SUPFAM" id="SSF56801">
    <property type="entry name" value="Acetyl-CoA synthetase-like"/>
    <property type="match status" value="1"/>
</dbReference>
<dbReference type="EMBL" id="MFSP01000043">
    <property type="protein sequence ID" value="OGI68145.1"/>
    <property type="molecule type" value="Genomic_DNA"/>
</dbReference>
<sequence>MAEYLDELEIRSPEQRERAQFAALAGRIAQAKAQSRYFAKALASVDPAAMTSRAALVQVPVMRKSDLHALQQNAPPFGGLTAVDTARLAKIFVSPGPIYDPEGTVPDYWRLRRALYAAGFRAGDLVQNCFSYHLVPAGSMLEGGLRALGCVVIPAGVGQTDMQVATMADLRPVGYTGTPSFLKLVLEKGEELKRDLSGLKKALVSGEAFPAPLRELFVARGIAAFQAYATADVGTIAFETSAREGLVVDEGVLVEIVRPGTGDPVPDGEVGEIVVTSIACADYPLIRFATGDLSATLAGVSLCGRTNMRIKGWMGRADQTTKVRGMFVHPHQIADVVKRFPLIQRARVVVDTADDGDRMRVLCAVSNTVDGLKLQIETAVREITRLRGDVEFVEAQVLPNDGKVIEDLRKVS</sequence>
<feature type="domain" description="AMP-dependent synthetase/ligase" evidence="2">
    <location>
        <begin position="141"/>
        <end position="277"/>
    </location>
</feature>
<evidence type="ECO:0000313" key="3">
    <source>
        <dbReference type="EMBL" id="OGI68145.1"/>
    </source>
</evidence>
<dbReference type="Gene3D" id="3.40.50.12780">
    <property type="entry name" value="N-terminal domain of ligase-like"/>
    <property type="match status" value="1"/>
</dbReference>
<comment type="caution">
    <text evidence="3">The sequence shown here is derived from an EMBL/GenBank/DDBJ whole genome shotgun (WGS) entry which is preliminary data.</text>
</comment>